<accession>A0A7S1A529</accession>
<reference evidence="2" key="1">
    <citation type="submission" date="2021-01" db="EMBL/GenBank/DDBJ databases">
        <authorList>
            <person name="Corre E."/>
            <person name="Pelletier E."/>
            <person name="Niang G."/>
            <person name="Scheremetjew M."/>
            <person name="Finn R."/>
            <person name="Kale V."/>
            <person name="Holt S."/>
            <person name="Cochrane G."/>
            <person name="Meng A."/>
            <person name="Brown T."/>
            <person name="Cohen L."/>
        </authorList>
    </citation>
    <scope>NUCLEOTIDE SEQUENCE</scope>
</reference>
<dbReference type="EMBL" id="HBFQ01023306">
    <property type="protein sequence ID" value="CAD8842009.1"/>
    <property type="molecule type" value="Transcribed_RNA"/>
</dbReference>
<dbReference type="AlphaFoldDB" id="A0A7S1A529"/>
<name>A0A7S1A529_NOCSC</name>
<sequence>MEVWTSFGDLRSGRPLRDEWLIFSILKFCGVGEVHGLCSCSRVFLKALRCSGLPLRDISCSKTLMRPPTVRRTGTRAESARSSVEHSLTSKVTKDEGLLSSILKCLTLRNARQLWNVNHFFFKVLKSSVVPVLALVERDWRVVSQYMDLPEEGCGETSPRFGYRYSLDKICVEAVFHQDFSGLRLLSRRGYDFRAVQKNEKLKQFALEALWMCHFEDLFLLRAIDFDFSDLLSKNFAKHRPISERVFIEVDGVHRRLIYTCWPLDFVTSNFIEWQLGLLCCRKSSLFMVPFVMAAFIHAGASPCSFIRPGGCGYLLLLAIASESFNFVYPLAVESVHLQAVFDMYKWKILRMIVLALQHRRFVVLKLFAFCEYSLPPDDDVQQQFDEPLLNCLLAEDLIPIERLCCVGFSLRRFAERNLAEFKTFVQSRLELDAAGRPGLNEAIVWIASLDRSALELHFESSNFLEFVQSVWAKGNLGVLRQILEVHPNALDSYFARHYATFESLLIDAFVLRDVSLIVDIASIGFPLRAFFIRNQAEVDAVLMHTWFGNKNWTALKLLRLEVKQWSFVGFFERNCARSDTFALAMIRNGYWFDLHNLSSLSFDFPSLFRRRFNEVAATVLDVILTPHPHFVLLRELSSLDFPWDRFMEVHGDQLMTSTIQNRDFLEFVISLDGFELGSKVYAVVEEMRRFYRSMAASMFNASIGFRESSPVIHTTVDTPTNVKPSTGKVDAPVTQATVVRALRRGFTSRAGQGPNDDEPRSSRLRRSRSRLNTKKVLMLMVRKGLYRWNPLKADLKERDEKGASRDFASEIELVVGAWEMRDEDALPGHVSDEDRRIFNENIELFWEDLSSALPTASSAERDFGSTAPGAV</sequence>
<evidence type="ECO:0000256" key="1">
    <source>
        <dbReference type="SAM" id="MobiDB-lite"/>
    </source>
</evidence>
<organism evidence="2">
    <name type="scientific">Noctiluca scintillans</name>
    <name type="common">Sea sparkle</name>
    <name type="synonym">Red tide dinoflagellate</name>
    <dbReference type="NCBI Taxonomy" id="2966"/>
    <lineage>
        <taxon>Eukaryota</taxon>
        <taxon>Sar</taxon>
        <taxon>Alveolata</taxon>
        <taxon>Dinophyceae</taxon>
        <taxon>Noctilucales</taxon>
        <taxon>Noctilucaceae</taxon>
        <taxon>Noctiluca</taxon>
    </lineage>
</organism>
<proteinExistence type="predicted"/>
<gene>
    <name evidence="2" type="ORF">NSCI0253_LOCUS16357</name>
</gene>
<protein>
    <submittedName>
        <fullName evidence="2">Uncharacterized protein</fullName>
    </submittedName>
</protein>
<feature type="region of interest" description="Disordered" evidence="1">
    <location>
        <begin position="745"/>
        <end position="768"/>
    </location>
</feature>
<evidence type="ECO:0000313" key="2">
    <source>
        <dbReference type="EMBL" id="CAD8842009.1"/>
    </source>
</evidence>